<evidence type="ECO:0000313" key="2">
    <source>
        <dbReference type="EMBL" id="KAI5386139.1"/>
    </source>
</evidence>
<comment type="caution">
    <text evidence="2">The sequence shown here is derived from an EMBL/GenBank/DDBJ whole genome shotgun (WGS) entry which is preliminary data.</text>
</comment>
<dbReference type="PANTHER" id="PTHR35744:SF2">
    <property type="entry name" value="OS06G0166200 PROTEIN"/>
    <property type="match status" value="1"/>
</dbReference>
<dbReference type="SUPFAM" id="SSF53383">
    <property type="entry name" value="PLP-dependent transferases"/>
    <property type="match status" value="1"/>
</dbReference>
<sequence>MMSGEVGWLVLVSDDREFAEMLRKVREANLKTVVVGDYWDKDLGKNADLWLPWNVVENEKVEGMGLMGRTEGSDDELEGDQNLGYDEYVTEEELLDDERWTMRVDLRGRSQDQSLSQSPNSIECHDIVGVDSEKRKTSMVMTLDSCSSALEKYGVGSCGPRGFYGTIGTPDSILYSYGLSTMFSAIPAFSKKGDIIVAANVTTLHSLNLTSSLLFPNNHKLYSKPRFQSSIKINTPIPKHVPNKKVIILWDLDNKPPRGPPYDATHSLKTLAERFGDVVSTSAYTKRHSFFNLPQWNTNQNPNPNSIPCRVCGHECKSIFDLKIHFKRVHLYQRKKLREKLKSIKLSRSKVWFVRRIHTYNEAAGNVVAPRVGFGLGSELWRAGVFVKVVKVGEKGNPANLWLEREMMSGEVGWLVLVSDDREFAEMLSKVREVNLKTVVVGDYWDRDLGKNVDLCFLGMLLRMERLREWV</sequence>
<dbReference type="PANTHER" id="PTHR35744">
    <property type="entry name" value="C2H2-TYPE DOMAIN-CONTAINING PROTEIN"/>
    <property type="match status" value="1"/>
</dbReference>
<feature type="domain" description="C2H2-type" evidence="1">
    <location>
        <begin position="309"/>
        <end position="330"/>
    </location>
</feature>
<dbReference type="InterPro" id="IPR013087">
    <property type="entry name" value="Znf_C2H2_type"/>
</dbReference>
<evidence type="ECO:0000259" key="1">
    <source>
        <dbReference type="PROSITE" id="PS00028"/>
    </source>
</evidence>
<dbReference type="EMBL" id="JAMSHJ010000007">
    <property type="protein sequence ID" value="KAI5386139.1"/>
    <property type="molecule type" value="Genomic_DNA"/>
</dbReference>
<dbReference type="Gene3D" id="3.40.640.10">
    <property type="entry name" value="Type I PLP-dependent aspartate aminotransferase-like (Major domain)"/>
    <property type="match status" value="1"/>
</dbReference>
<dbReference type="InterPro" id="IPR015421">
    <property type="entry name" value="PyrdxlP-dep_Trfase_major"/>
</dbReference>
<dbReference type="AlphaFoldDB" id="A0A9D4ZWA2"/>
<proteinExistence type="predicted"/>
<keyword evidence="3" id="KW-1185">Reference proteome</keyword>
<dbReference type="Gramene" id="Psat07G0263000-T1">
    <property type="protein sequence ID" value="KAI5386139.1"/>
    <property type="gene ID" value="KIW84_072630"/>
</dbReference>
<name>A0A9D4ZWA2_PEA</name>
<gene>
    <name evidence="2" type="ORF">KIW84_072630</name>
</gene>
<accession>A0A9D4ZWA2</accession>
<organism evidence="2 3">
    <name type="scientific">Pisum sativum</name>
    <name type="common">Garden pea</name>
    <name type="synonym">Lathyrus oleraceus</name>
    <dbReference type="NCBI Taxonomy" id="3888"/>
    <lineage>
        <taxon>Eukaryota</taxon>
        <taxon>Viridiplantae</taxon>
        <taxon>Streptophyta</taxon>
        <taxon>Embryophyta</taxon>
        <taxon>Tracheophyta</taxon>
        <taxon>Spermatophyta</taxon>
        <taxon>Magnoliopsida</taxon>
        <taxon>eudicotyledons</taxon>
        <taxon>Gunneridae</taxon>
        <taxon>Pentapetalae</taxon>
        <taxon>rosids</taxon>
        <taxon>fabids</taxon>
        <taxon>Fabales</taxon>
        <taxon>Fabaceae</taxon>
        <taxon>Papilionoideae</taxon>
        <taxon>50 kb inversion clade</taxon>
        <taxon>NPAAA clade</taxon>
        <taxon>Hologalegina</taxon>
        <taxon>IRL clade</taxon>
        <taxon>Fabeae</taxon>
        <taxon>Lathyrus</taxon>
    </lineage>
</organism>
<evidence type="ECO:0000313" key="3">
    <source>
        <dbReference type="Proteomes" id="UP001058974"/>
    </source>
</evidence>
<dbReference type="PROSITE" id="PS00028">
    <property type="entry name" value="ZINC_FINGER_C2H2_1"/>
    <property type="match status" value="1"/>
</dbReference>
<protein>
    <recommendedName>
        <fullName evidence="1">C2H2-type domain-containing protein</fullName>
    </recommendedName>
</protein>
<reference evidence="2 3" key="1">
    <citation type="journal article" date="2022" name="Nat. Genet.">
        <title>Improved pea reference genome and pan-genome highlight genomic features and evolutionary characteristics.</title>
        <authorList>
            <person name="Yang T."/>
            <person name="Liu R."/>
            <person name="Luo Y."/>
            <person name="Hu S."/>
            <person name="Wang D."/>
            <person name="Wang C."/>
            <person name="Pandey M.K."/>
            <person name="Ge S."/>
            <person name="Xu Q."/>
            <person name="Li N."/>
            <person name="Li G."/>
            <person name="Huang Y."/>
            <person name="Saxena R.K."/>
            <person name="Ji Y."/>
            <person name="Li M."/>
            <person name="Yan X."/>
            <person name="He Y."/>
            <person name="Liu Y."/>
            <person name="Wang X."/>
            <person name="Xiang C."/>
            <person name="Varshney R.K."/>
            <person name="Ding H."/>
            <person name="Gao S."/>
            <person name="Zong X."/>
        </authorList>
    </citation>
    <scope>NUCLEOTIDE SEQUENCE [LARGE SCALE GENOMIC DNA]</scope>
    <source>
        <strain evidence="2 3">cv. Zhongwan 6</strain>
    </source>
</reference>
<dbReference type="InterPro" id="IPR015424">
    <property type="entry name" value="PyrdxlP-dep_Trfase"/>
</dbReference>
<dbReference type="Proteomes" id="UP001058974">
    <property type="component" value="Chromosome 7"/>
</dbReference>